<dbReference type="InterPro" id="IPR036291">
    <property type="entry name" value="NAD(P)-bd_dom_sf"/>
</dbReference>
<gene>
    <name evidence="1" type="ORF">SAMN06296429_10276</name>
</gene>
<protein>
    <recommendedName>
        <fullName evidence="3">NAD(P)-binding domain-containing protein</fullName>
    </recommendedName>
</protein>
<evidence type="ECO:0000313" key="1">
    <source>
        <dbReference type="EMBL" id="SMC36165.1"/>
    </source>
</evidence>
<evidence type="ECO:0008006" key="3">
    <source>
        <dbReference type="Google" id="ProtNLM"/>
    </source>
</evidence>
<dbReference type="SUPFAM" id="SSF51735">
    <property type="entry name" value="NAD(P)-binding Rossmann-fold domains"/>
    <property type="match status" value="1"/>
</dbReference>
<dbReference type="EMBL" id="FWXN01000002">
    <property type="protein sequence ID" value="SMC36165.1"/>
    <property type="molecule type" value="Genomic_DNA"/>
</dbReference>
<dbReference type="AlphaFoldDB" id="A0A1W1YJ13"/>
<dbReference type="Proteomes" id="UP000192634">
    <property type="component" value="Unassembled WGS sequence"/>
</dbReference>
<organism evidence="1 2">
    <name type="scientific">Janibacter indicus</name>
    <dbReference type="NCBI Taxonomy" id="857417"/>
    <lineage>
        <taxon>Bacteria</taxon>
        <taxon>Bacillati</taxon>
        <taxon>Actinomycetota</taxon>
        <taxon>Actinomycetes</taxon>
        <taxon>Micrococcales</taxon>
        <taxon>Intrasporangiaceae</taxon>
        <taxon>Janibacter</taxon>
    </lineage>
</organism>
<sequence>MAAAQGVDVIVGATRPAPGGEGAVVEMTISLAEAAARADARLVVIGGAAPLRVPGTRRRAMDDPRWVPAEFRRIAEASAQQLDLLGTADPEPEWTYLAPAADFRPGGARGTYRQHVGSRCEADLVVAADGTSRIAMEDFALAVCDEIEQPRVSRGVVAVGW</sequence>
<name>A0A1W1YJ13_9MICO</name>
<evidence type="ECO:0000313" key="2">
    <source>
        <dbReference type="Proteomes" id="UP000192634"/>
    </source>
</evidence>
<reference evidence="1 2" key="1">
    <citation type="submission" date="2017-04" db="EMBL/GenBank/DDBJ databases">
        <authorList>
            <person name="Afonso C.L."/>
            <person name="Miller P.J."/>
            <person name="Scott M.A."/>
            <person name="Spackman E."/>
            <person name="Goraichik I."/>
            <person name="Dimitrov K.M."/>
            <person name="Suarez D.L."/>
            <person name="Swayne D.E."/>
        </authorList>
    </citation>
    <scope>NUCLEOTIDE SEQUENCE [LARGE SCALE GENOMIC DNA]</scope>
    <source>
        <strain evidence="1 2">CGMCC 1.12511</strain>
    </source>
</reference>
<accession>A0A1W1YJ13</accession>
<dbReference type="Gene3D" id="3.40.50.720">
    <property type="entry name" value="NAD(P)-binding Rossmann-like Domain"/>
    <property type="match status" value="1"/>
</dbReference>
<proteinExistence type="predicted"/>